<dbReference type="Gene3D" id="3.50.80.10">
    <property type="entry name" value="D-tyrosyl-tRNA(Tyr) deacylase"/>
    <property type="match status" value="1"/>
</dbReference>
<gene>
    <name evidence="2 3" type="primary">dtd</name>
    <name evidence="3" type="ordered locus">HMPREF0389_00468</name>
</gene>
<keyword evidence="2" id="KW-0694">RNA-binding</keyword>
<dbReference type="EMBL" id="CP002390">
    <property type="protein sequence ID" value="EFE28552.1"/>
    <property type="molecule type" value="Genomic_DNA"/>
</dbReference>
<dbReference type="RefSeq" id="WP_014261843.1">
    <property type="nucleotide sequence ID" value="NC_016630.1"/>
</dbReference>
<dbReference type="NCBIfam" id="TIGR00256">
    <property type="entry name" value="D-aminoacyl-tRNA deacylase"/>
    <property type="match status" value="1"/>
</dbReference>
<dbReference type="FunFam" id="3.50.80.10:FF:000001">
    <property type="entry name" value="D-aminoacyl-tRNA deacylase"/>
    <property type="match status" value="1"/>
</dbReference>
<comment type="domain">
    <text evidence="2">A Gly-cisPro motif from one monomer fits into the active site of the other monomer to allow specific chiral rejection of L-amino acids.</text>
</comment>
<dbReference type="GO" id="GO:0043908">
    <property type="term" value="F:Ser(Gly)-tRNA(Ala) hydrolase activity"/>
    <property type="evidence" value="ECO:0007669"/>
    <property type="project" value="UniProtKB-UniRule"/>
</dbReference>
<dbReference type="PATRIC" id="fig|546269.5.peg.182"/>
<comment type="function">
    <text evidence="2">An aminoacyl-tRNA editing enzyme that deacylates mischarged D-aminoacyl-tRNAs. Also deacylates mischarged glycyl-tRNA(Ala), protecting cells against glycine mischarging by AlaRS. Acts via tRNA-based rather than protein-based catalysis; rejects L-amino acids rather than detecting D-amino acids in the active site. By recycling D-aminoacyl-tRNA to D-amino acids and free tRNA molecules, this enzyme counteracts the toxicity associated with the formation of D-aminoacyl-tRNA entities in vivo and helps enforce protein L-homochirality.</text>
</comment>
<dbReference type="CDD" id="cd00563">
    <property type="entry name" value="Dtyr_deacylase"/>
    <property type="match status" value="1"/>
</dbReference>
<name>D6GSB1_FILAD</name>
<keyword evidence="2" id="KW-0963">Cytoplasm</keyword>
<dbReference type="Proteomes" id="UP000007468">
    <property type="component" value="Chromosome"/>
</dbReference>
<dbReference type="GO" id="GO:0005737">
    <property type="term" value="C:cytoplasm"/>
    <property type="evidence" value="ECO:0007669"/>
    <property type="project" value="UniProtKB-SubCell"/>
</dbReference>
<organism evidence="3 4">
    <name type="scientific">Filifactor alocis (strain ATCC 35896 / CCUG 47790 / D40 B5)</name>
    <name type="common">Fusobacterium alocis</name>
    <dbReference type="NCBI Taxonomy" id="546269"/>
    <lineage>
        <taxon>Bacteria</taxon>
        <taxon>Bacillati</taxon>
        <taxon>Bacillota</taxon>
        <taxon>Clostridia</taxon>
        <taxon>Peptostreptococcales</taxon>
        <taxon>Filifactoraceae</taxon>
        <taxon>Filifactor</taxon>
    </lineage>
</organism>
<evidence type="ECO:0000313" key="3">
    <source>
        <dbReference type="EMBL" id="EFE28552.1"/>
    </source>
</evidence>
<dbReference type="Pfam" id="PF02580">
    <property type="entry name" value="Tyr_Deacylase"/>
    <property type="match status" value="1"/>
</dbReference>
<keyword evidence="2" id="KW-0820">tRNA-binding</keyword>
<dbReference type="GO" id="GO:0051500">
    <property type="term" value="F:D-tyrosyl-tRNA(Tyr) deacylase activity"/>
    <property type="evidence" value="ECO:0007669"/>
    <property type="project" value="TreeGrafter"/>
</dbReference>
<evidence type="ECO:0000313" key="4">
    <source>
        <dbReference type="Proteomes" id="UP000007468"/>
    </source>
</evidence>
<dbReference type="STRING" id="546269.HMPREF0389_00468"/>
<dbReference type="HAMAP" id="MF_00518">
    <property type="entry name" value="Deacylase_Dtd"/>
    <property type="match status" value="1"/>
</dbReference>
<protein>
    <recommendedName>
        <fullName evidence="2">D-aminoacyl-tRNA deacylase</fullName>
        <shortName evidence="2">DTD</shortName>
        <ecNumber evidence="2">3.1.1.96</ecNumber>
    </recommendedName>
    <alternativeName>
        <fullName evidence="2">Gly-tRNA(Ala) deacylase</fullName>
        <ecNumber evidence="2">3.1.1.-</ecNumber>
    </alternativeName>
</protein>
<dbReference type="OrthoDB" id="9801395at2"/>
<dbReference type="InterPro" id="IPR023509">
    <property type="entry name" value="DTD-like_sf"/>
</dbReference>
<dbReference type="SUPFAM" id="SSF69500">
    <property type="entry name" value="DTD-like"/>
    <property type="match status" value="1"/>
</dbReference>
<evidence type="ECO:0000256" key="1">
    <source>
        <dbReference type="ARBA" id="ARBA00009673"/>
    </source>
</evidence>
<feature type="short sequence motif" description="Gly-cisPro motif, important for rejection of L-amino acids" evidence="2">
    <location>
        <begin position="137"/>
        <end position="138"/>
    </location>
</feature>
<comment type="catalytic activity">
    <reaction evidence="2">
        <text>a D-aminoacyl-tRNA + H2O = a tRNA + a D-alpha-amino acid + H(+)</text>
        <dbReference type="Rhea" id="RHEA:13953"/>
        <dbReference type="Rhea" id="RHEA-COMP:10123"/>
        <dbReference type="Rhea" id="RHEA-COMP:10124"/>
        <dbReference type="ChEBI" id="CHEBI:15377"/>
        <dbReference type="ChEBI" id="CHEBI:15378"/>
        <dbReference type="ChEBI" id="CHEBI:59871"/>
        <dbReference type="ChEBI" id="CHEBI:78442"/>
        <dbReference type="ChEBI" id="CHEBI:79333"/>
        <dbReference type="EC" id="3.1.1.96"/>
    </reaction>
</comment>
<evidence type="ECO:0000256" key="2">
    <source>
        <dbReference type="HAMAP-Rule" id="MF_00518"/>
    </source>
</evidence>
<sequence length="149" mass="16682">MRLVIQRVNHAGVQVSGKEIASCGKGLLVLLGVTHDDSMEDVEYCASKTLGLRIFEDEDEKMNLSIQDIHGEILVVSQFTLYGDIRKGRRPSFVNSAKPDKANELYEEYVKYLQKENILVSTGQFGADMKVELINDGPVTILVDSKKMF</sequence>
<dbReference type="EC" id="3.1.1.-" evidence="2"/>
<comment type="subunit">
    <text evidence="2">Homodimer.</text>
</comment>
<dbReference type="KEGG" id="faa:HMPREF0389_00468"/>
<dbReference type="GO" id="GO:0106026">
    <property type="term" value="F:Gly-tRNA(Ala) deacylase activity"/>
    <property type="evidence" value="ECO:0007669"/>
    <property type="project" value="UniProtKB-UniRule"/>
</dbReference>
<dbReference type="eggNOG" id="COG1490">
    <property type="taxonomic scope" value="Bacteria"/>
</dbReference>
<dbReference type="GO" id="GO:0019478">
    <property type="term" value="P:D-amino acid catabolic process"/>
    <property type="evidence" value="ECO:0007669"/>
    <property type="project" value="UniProtKB-UniRule"/>
</dbReference>
<accession>D6GSB1</accession>
<dbReference type="GO" id="GO:0000049">
    <property type="term" value="F:tRNA binding"/>
    <property type="evidence" value="ECO:0007669"/>
    <property type="project" value="UniProtKB-UniRule"/>
</dbReference>
<keyword evidence="4" id="KW-1185">Reference proteome</keyword>
<dbReference type="PANTHER" id="PTHR10472">
    <property type="entry name" value="D-TYROSYL-TRNA TYR DEACYLASE"/>
    <property type="match status" value="1"/>
</dbReference>
<comment type="catalytic activity">
    <reaction evidence="2">
        <text>glycyl-tRNA(Ala) + H2O = tRNA(Ala) + glycine + H(+)</text>
        <dbReference type="Rhea" id="RHEA:53744"/>
        <dbReference type="Rhea" id="RHEA-COMP:9657"/>
        <dbReference type="Rhea" id="RHEA-COMP:13640"/>
        <dbReference type="ChEBI" id="CHEBI:15377"/>
        <dbReference type="ChEBI" id="CHEBI:15378"/>
        <dbReference type="ChEBI" id="CHEBI:57305"/>
        <dbReference type="ChEBI" id="CHEBI:78442"/>
        <dbReference type="ChEBI" id="CHEBI:78522"/>
    </reaction>
</comment>
<keyword evidence="2 3" id="KW-0378">Hydrolase</keyword>
<dbReference type="AlphaFoldDB" id="D6GSB1"/>
<dbReference type="InterPro" id="IPR003732">
    <property type="entry name" value="Daa-tRNA_deacyls_DTD"/>
</dbReference>
<comment type="similarity">
    <text evidence="1 2">Belongs to the DTD family.</text>
</comment>
<dbReference type="EC" id="3.1.1.96" evidence="2"/>
<comment type="subcellular location">
    <subcellularLocation>
        <location evidence="2">Cytoplasm</location>
    </subcellularLocation>
</comment>
<reference evidence="4" key="1">
    <citation type="submission" date="2010-12" db="EMBL/GenBank/DDBJ databases">
        <title>The genome sequence of Filifactor alocis strain ATCC 35896.</title>
        <authorList>
            <consortium name="The Broad Institute Genome Sequencing Platform"/>
            <person name="Ward D."/>
            <person name="Earl A."/>
            <person name="Feldgarden M."/>
            <person name="Young S.K."/>
            <person name="Gargeya S."/>
            <person name="Zeng Q."/>
            <person name="Alvarado L."/>
            <person name="Berlin A."/>
            <person name="Bochicchio J."/>
            <person name="Chapman S.B."/>
            <person name="Chen Z."/>
            <person name="Freedman E."/>
            <person name="Gellesch M."/>
            <person name="Goldberg J."/>
            <person name="Griggs A."/>
            <person name="Gujja S."/>
            <person name="Heilman E."/>
            <person name="Heiman D."/>
            <person name="Howarth C."/>
            <person name="Mehta T."/>
            <person name="Neiman D."/>
            <person name="Pearson M."/>
            <person name="Roberts A."/>
            <person name="Saif S."/>
            <person name="Shea T."/>
            <person name="Shenoy N."/>
            <person name="Sisk P."/>
            <person name="Stolte C."/>
            <person name="Sykes S."/>
            <person name="White J."/>
            <person name="Yandava C."/>
            <person name="Izard J."/>
            <person name="Blanton J.M."/>
            <person name="Baranova O.V."/>
            <person name="Tanner A.C."/>
            <person name="Dewhirst F.E."/>
            <person name="Haas B."/>
            <person name="Nusbaum C."/>
            <person name="Birren B."/>
        </authorList>
    </citation>
    <scope>NUCLEOTIDE SEQUENCE [LARGE SCALE GENOMIC DNA]</scope>
    <source>
        <strain evidence="4">ATCC 35896 / D40 B5</strain>
    </source>
</reference>
<proteinExistence type="inferred from homology"/>
<dbReference type="PANTHER" id="PTHR10472:SF5">
    <property type="entry name" value="D-AMINOACYL-TRNA DEACYLASE 1"/>
    <property type="match status" value="1"/>
</dbReference>